<sequence length="397" mass="44201">MAAMWSPIIGLLLLLLQLAPSSSSYIQLPLQGNVYPVGYFFVTMYIGGKPYSLDIDTGSNLTWLECLHPNHQCKICKGPHPPYRPNRSHKMVNCGGQFCTDLHKDLPPYQDPPCHARQQHECHYHVRYVEGTSSDGFIVNDTVFVDVFAPSKRVQIFFGFGCGCNQQPQKYSPVDGILGLGMGKVGFVAQLKAHNVITKDIIGHCLSIDGGGYLFIGDYNFPAGVSWAPMRKYSHYYSPGPAQLLFGRKKIGSKTMMVFDSGTTYTYIPDGVYSQLLAEVKQSVSRSLERVTDQALPVCWKGPFASIQLVKGKFKPLALEFTNQVMHIPPENYLTLTQKKNVCLGILQTPKAGGQMMIIGDVTMQDLLVIYDNVDKRVGWVSKQCKHNLEIPSIRAL</sequence>
<evidence type="ECO:0000313" key="5">
    <source>
        <dbReference type="EnsemblPlants" id="HORVU.MOREX.r3.7HG0639640.1"/>
    </source>
</evidence>
<dbReference type="InterPro" id="IPR032799">
    <property type="entry name" value="TAXi_C"/>
</dbReference>
<reference evidence="5" key="3">
    <citation type="submission" date="2022-01" db="UniProtKB">
        <authorList>
            <consortium name="EnsemblPlants"/>
        </authorList>
    </citation>
    <scope>IDENTIFICATION</scope>
    <source>
        <strain evidence="5">subsp. vulgare</strain>
    </source>
</reference>
<dbReference type="AlphaFoldDB" id="A0A8I6Y7P3"/>
<dbReference type="RefSeq" id="XP_044959122.1">
    <property type="nucleotide sequence ID" value="XM_045103187.1"/>
</dbReference>
<feature type="domain" description="Peptidase A1" evidence="4">
    <location>
        <begin position="40"/>
        <end position="381"/>
    </location>
</feature>
<keyword evidence="6" id="KW-1185">Reference proteome</keyword>
<name>A0A8I6Y7P3_HORVV</name>
<dbReference type="InterPro" id="IPR033121">
    <property type="entry name" value="PEPTIDASE_A1"/>
</dbReference>
<comment type="similarity">
    <text evidence="1">Belongs to the peptidase A1 family.</text>
</comment>
<dbReference type="InterPro" id="IPR021109">
    <property type="entry name" value="Peptidase_aspartic_dom_sf"/>
</dbReference>
<dbReference type="OMA" id="FCTDLHK"/>
<dbReference type="PROSITE" id="PS51767">
    <property type="entry name" value="PEPTIDASE_A1"/>
    <property type="match status" value="1"/>
</dbReference>
<dbReference type="Pfam" id="PF14543">
    <property type="entry name" value="TAXi_N"/>
    <property type="match status" value="1"/>
</dbReference>
<evidence type="ECO:0000259" key="4">
    <source>
        <dbReference type="PROSITE" id="PS51767"/>
    </source>
</evidence>
<gene>
    <name evidence="5" type="primary">LOC123410280</name>
</gene>
<accession>A0A8I6Y7P3</accession>
<evidence type="ECO:0000256" key="2">
    <source>
        <dbReference type="PIRSR" id="PIRSR601461-1"/>
    </source>
</evidence>
<keyword evidence="3" id="KW-0732">Signal</keyword>
<evidence type="ECO:0000256" key="3">
    <source>
        <dbReference type="SAM" id="SignalP"/>
    </source>
</evidence>
<dbReference type="GeneID" id="123410280"/>
<dbReference type="PANTHER" id="PTHR13683:SF607">
    <property type="entry name" value="PEPTIDASE A1 DOMAIN-CONTAINING PROTEIN"/>
    <property type="match status" value="1"/>
</dbReference>
<protein>
    <recommendedName>
        <fullName evidence="4">Peptidase A1 domain-containing protein</fullName>
    </recommendedName>
</protein>
<feature type="active site" evidence="2">
    <location>
        <position position="56"/>
    </location>
</feature>
<dbReference type="GO" id="GO:0006508">
    <property type="term" value="P:proteolysis"/>
    <property type="evidence" value="ECO:0007669"/>
    <property type="project" value="InterPro"/>
</dbReference>
<dbReference type="Pfam" id="PF14541">
    <property type="entry name" value="TAXi_C"/>
    <property type="match status" value="1"/>
</dbReference>
<evidence type="ECO:0000256" key="1">
    <source>
        <dbReference type="ARBA" id="ARBA00007447"/>
    </source>
</evidence>
<dbReference type="Gramene" id="HORVU.MOREX.r3.7HG0639640.1">
    <property type="protein sequence ID" value="HORVU.MOREX.r3.7HG0639640.1"/>
    <property type="gene ID" value="HORVU.MOREX.r3.7HG0639640"/>
</dbReference>
<dbReference type="EnsemblPlants" id="HORVU.MOREX.r3.7HG0639640.1">
    <property type="protein sequence ID" value="HORVU.MOREX.r3.7HG0639640.1"/>
    <property type="gene ID" value="HORVU.MOREX.r3.7HG0639640"/>
</dbReference>
<feature type="signal peptide" evidence="3">
    <location>
        <begin position="1"/>
        <end position="23"/>
    </location>
</feature>
<dbReference type="PANTHER" id="PTHR13683">
    <property type="entry name" value="ASPARTYL PROTEASES"/>
    <property type="match status" value="1"/>
</dbReference>
<dbReference type="SMR" id="A0A8I6Y7P3"/>
<feature type="chain" id="PRO_5035291242" description="Peptidase A1 domain-containing protein" evidence="3">
    <location>
        <begin position="24"/>
        <end position="397"/>
    </location>
</feature>
<dbReference type="KEGG" id="hvg:123410280"/>
<feature type="active site" evidence="2">
    <location>
        <position position="260"/>
    </location>
</feature>
<evidence type="ECO:0000313" key="6">
    <source>
        <dbReference type="Proteomes" id="UP000011116"/>
    </source>
</evidence>
<reference evidence="5" key="2">
    <citation type="submission" date="2020-10" db="EMBL/GenBank/DDBJ databases">
        <authorList>
            <person name="Scholz U."/>
            <person name="Mascher M."/>
            <person name="Fiebig A."/>
        </authorList>
    </citation>
    <scope>NUCLEOTIDE SEQUENCE [LARGE SCALE GENOMIC DNA]</scope>
    <source>
        <strain evidence="5">cv. Morex</strain>
    </source>
</reference>
<dbReference type="GO" id="GO:0004190">
    <property type="term" value="F:aspartic-type endopeptidase activity"/>
    <property type="evidence" value="ECO:0007669"/>
    <property type="project" value="InterPro"/>
</dbReference>
<dbReference type="OrthoDB" id="2747330at2759"/>
<dbReference type="Gramene" id="HORVU.MOREX.r2.7HG0531430.1">
    <property type="protein sequence ID" value="HORVU.MOREX.r2.7HG0531430.1"/>
    <property type="gene ID" value="HORVU.MOREX.r2.7HG0531430"/>
</dbReference>
<reference evidence="6" key="1">
    <citation type="journal article" date="2012" name="Nature">
        <title>A physical, genetic and functional sequence assembly of the barley genome.</title>
        <authorList>
            <consortium name="The International Barley Genome Sequencing Consortium"/>
            <person name="Mayer K.F."/>
            <person name="Waugh R."/>
            <person name="Brown J.W."/>
            <person name="Schulman A."/>
            <person name="Langridge P."/>
            <person name="Platzer M."/>
            <person name="Fincher G.B."/>
            <person name="Muehlbauer G.J."/>
            <person name="Sato K."/>
            <person name="Close T.J."/>
            <person name="Wise R.P."/>
            <person name="Stein N."/>
        </authorList>
    </citation>
    <scope>NUCLEOTIDE SEQUENCE [LARGE SCALE GENOMIC DNA]</scope>
    <source>
        <strain evidence="6">cv. Morex</strain>
    </source>
</reference>
<proteinExistence type="inferred from homology"/>
<dbReference type="InterPro" id="IPR001461">
    <property type="entry name" value="Aspartic_peptidase_A1"/>
</dbReference>
<dbReference type="Gene3D" id="2.40.70.10">
    <property type="entry name" value="Acid Proteases"/>
    <property type="match status" value="2"/>
</dbReference>
<organism evidence="5 6">
    <name type="scientific">Hordeum vulgare subsp. vulgare</name>
    <name type="common">Domesticated barley</name>
    <dbReference type="NCBI Taxonomy" id="112509"/>
    <lineage>
        <taxon>Eukaryota</taxon>
        <taxon>Viridiplantae</taxon>
        <taxon>Streptophyta</taxon>
        <taxon>Embryophyta</taxon>
        <taxon>Tracheophyta</taxon>
        <taxon>Spermatophyta</taxon>
        <taxon>Magnoliopsida</taxon>
        <taxon>Liliopsida</taxon>
        <taxon>Poales</taxon>
        <taxon>Poaceae</taxon>
        <taxon>BOP clade</taxon>
        <taxon>Pooideae</taxon>
        <taxon>Triticodae</taxon>
        <taxon>Triticeae</taxon>
        <taxon>Hordeinae</taxon>
        <taxon>Hordeum</taxon>
    </lineage>
</organism>
<dbReference type="Proteomes" id="UP000011116">
    <property type="component" value="Chromosome 7H"/>
</dbReference>
<dbReference type="InterPro" id="IPR032861">
    <property type="entry name" value="TAXi_N"/>
</dbReference>
<dbReference type="SUPFAM" id="SSF50630">
    <property type="entry name" value="Acid proteases"/>
    <property type="match status" value="1"/>
</dbReference>